<dbReference type="InterPro" id="IPR010979">
    <property type="entry name" value="Ribosomal_uS13-like_H2TH"/>
</dbReference>
<keyword evidence="11" id="KW-0456">Lyase</keyword>
<feature type="domain" description="FPG-type" evidence="15">
    <location>
        <begin position="305"/>
        <end position="339"/>
    </location>
</feature>
<dbReference type="Pfam" id="PF01149">
    <property type="entry name" value="Fapy_DNA_glyco"/>
    <property type="match status" value="1"/>
</dbReference>
<evidence type="ECO:0000256" key="5">
    <source>
        <dbReference type="ARBA" id="ARBA00022763"/>
    </source>
</evidence>
<dbReference type="Proteomes" id="UP001596306">
    <property type="component" value="Unassembled WGS sequence"/>
</dbReference>
<keyword evidence="13" id="KW-0326">Glycosidase</keyword>
<dbReference type="SUPFAM" id="SSF81624">
    <property type="entry name" value="N-terminal domain of MutM-like DNA repair proteins"/>
    <property type="match status" value="1"/>
</dbReference>
<evidence type="ECO:0000256" key="7">
    <source>
        <dbReference type="ARBA" id="ARBA00022801"/>
    </source>
</evidence>
<evidence type="ECO:0000256" key="10">
    <source>
        <dbReference type="ARBA" id="ARBA00023204"/>
    </source>
</evidence>
<evidence type="ECO:0000256" key="2">
    <source>
        <dbReference type="ARBA" id="ARBA00009409"/>
    </source>
</evidence>
<keyword evidence="7" id="KW-0378">Hydrolase</keyword>
<dbReference type="PANTHER" id="PTHR42697:SF3">
    <property type="entry name" value="ENDONUCLEASE 8 1"/>
    <property type="match status" value="1"/>
</dbReference>
<keyword evidence="9" id="KW-0238">DNA-binding</keyword>
<evidence type="ECO:0000256" key="12">
    <source>
        <dbReference type="ARBA" id="ARBA00023268"/>
    </source>
</evidence>
<keyword evidence="10" id="KW-0234">DNA repair</keyword>
<sequence>MPEGHSVHRITRQFIRNYVGHEVRLSSPQGRFAAGAARLDGRTMIDAKAVGKQMFLEFDNELWLRVHLGMYGAWDFAGDILMDATIASANGRMGQTNQRGTVVENTGVDEAIEHGAILDNAGENSLHSIGAPRRTRVRMAESERETDELMAFPPEPVGQVRARLLTDTVCADLRGPTACEVLEPAQIEAIIAKLGPDPILDDGPAAEDRFTTVVRKKPTPIGLLLMDQTVVSGIGNVYRAEMLFRARLNPHTPGRLLTDDAVRALWTDWAHLLRIGVATGQMMTMDGLEGDDYVKAMASRADRHWVYKREGLPCRVCGTHITLEEMGARKLYWCPSCQA</sequence>
<dbReference type="RefSeq" id="WP_386728055.1">
    <property type="nucleotide sequence ID" value="NZ_JBHSTP010000001.1"/>
</dbReference>
<dbReference type="PROSITE" id="PS51068">
    <property type="entry name" value="FPG_CAT"/>
    <property type="match status" value="1"/>
</dbReference>
<keyword evidence="12" id="KW-0511">Multifunctional enzyme</keyword>
<dbReference type="Pfam" id="PF06831">
    <property type="entry name" value="H2TH"/>
    <property type="match status" value="1"/>
</dbReference>
<reference evidence="18" key="1">
    <citation type="journal article" date="2019" name="Int. J. Syst. Evol. Microbiol.">
        <title>The Global Catalogue of Microorganisms (GCM) 10K type strain sequencing project: providing services to taxonomists for standard genome sequencing and annotation.</title>
        <authorList>
            <consortium name="The Broad Institute Genomics Platform"/>
            <consortium name="The Broad Institute Genome Sequencing Center for Infectious Disease"/>
            <person name="Wu L."/>
            <person name="Ma J."/>
        </authorList>
    </citation>
    <scope>NUCLEOTIDE SEQUENCE [LARGE SCALE GENOMIC DNA]</scope>
    <source>
        <strain evidence="18">CCUG 43304</strain>
    </source>
</reference>
<keyword evidence="4" id="KW-0479">Metal-binding</keyword>
<evidence type="ECO:0000256" key="13">
    <source>
        <dbReference type="ARBA" id="ARBA00023295"/>
    </source>
</evidence>
<dbReference type="SMART" id="SM00898">
    <property type="entry name" value="Fapy_DNA_glyco"/>
    <property type="match status" value="1"/>
</dbReference>
<comment type="caution">
    <text evidence="17">The sequence shown here is derived from an EMBL/GenBank/DDBJ whole genome shotgun (WGS) entry which is preliminary data.</text>
</comment>
<dbReference type="InterPro" id="IPR000214">
    <property type="entry name" value="Znf_DNA_glyclase/AP_lyase"/>
</dbReference>
<dbReference type="PROSITE" id="PS51066">
    <property type="entry name" value="ZF_FPG_2"/>
    <property type="match status" value="1"/>
</dbReference>
<keyword evidence="8" id="KW-0862">Zinc</keyword>
<dbReference type="SMART" id="SM01232">
    <property type="entry name" value="H2TH"/>
    <property type="match status" value="1"/>
</dbReference>
<keyword evidence="6 14" id="KW-0863">Zinc-finger</keyword>
<dbReference type="EMBL" id="JBHSTP010000001">
    <property type="protein sequence ID" value="MFC6355350.1"/>
    <property type="molecule type" value="Genomic_DNA"/>
</dbReference>
<proteinExistence type="inferred from homology"/>
<accession>A0ABW1VE08</accession>
<dbReference type="InterPro" id="IPR010663">
    <property type="entry name" value="Znf_FPG/IleRS"/>
</dbReference>
<evidence type="ECO:0000256" key="11">
    <source>
        <dbReference type="ARBA" id="ARBA00023239"/>
    </source>
</evidence>
<evidence type="ECO:0000256" key="14">
    <source>
        <dbReference type="PROSITE-ProRule" id="PRU00391"/>
    </source>
</evidence>
<dbReference type="InterPro" id="IPR012319">
    <property type="entry name" value="FPG_cat"/>
</dbReference>
<evidence type="ECO:0000256" key="6">
    <source>
        <dbReference type="ARBA" id="ARBA00022771"/>
    </source>
</evidence>
<comment type="similarity">
    <text evidence="2">Belongs to the FPG family.</text>
</comment>
<evidence type="ECO:0000256" key="9">
    <source>
        <dbReference type="ARBA" id="ARBA00023125"/>
    </source>
</evidence>
<dbReference type="InterPro" id="IPR035937">
    <property type="entry name" value="FPG_N"/>
</dbReference>
<evidence type="ECO:0000259" key="16">
    <source>
        <dbReference type="PROSITE" id="PS51068"/>
    </source>
</evidence>
<keyword evidence="18" id="KW-1185">Reference proteome</keyword>
<dbReference type="CDD" id="cd08970">
    <property type="entry name" value="AcNei1_N"/>
    <property type="match status" value="1"/>
</dbReference>
<dbReference type="Pfam" id="PF06827">
    <property type="entry name" value="zf-FPG_IleRS"/>
    <property type="match status" value="1"/>
</dbReference>
<dbReference type="InterPro" id="IPR015886">
    <property type="entry name" value="H2TH_FPG"/>
</dbReference>
<keyword evidence="5" id="KW-0227">DNA damage</keyword>
<evidence type="ECO:0000256" key="3">
    <source>
        <dbReference type="ARBA" id="ARBA00012720"/>
    </source>
</evidence>
<evidence type="ECO:0000313" key="17">
    <source>
        <dbReference type="EMBL" id="MFC6355350.1"/>
    </source>
</evidence>
<dbReference type="PANTHER" id="PTHR42697">
    <property type="entry name" value="ENDONUCLEASE 8"/>
    <property type="match status" value="1"/>
</dbReference>
<dbReference type="SUPFAM" id="SSF57716">
    <property type="entry name" value="Glucocorticoid receptor-like (DNA-binding domain)"/>
    <property type="match status" value="1"/>
</dbReference>
<organism evidence="17 18">
    <name type="scientific">Luethyella okanaganae</name>
    <dbReference type="NCBI Taxonomy" id="69372"/>
    <lineage>
        <taxon>Bacteria</taxon>
        <taxon>Bacillati</taxon>
        <taxon>Actinomycetota</taxon>
        <taxon>Actinomycetes</taxon>
        <taxon>Micrococcales</taxon>
        <taxon>Microbacteriaceae</taxon>
        <taxon>Luethyella</taxon>
    </lineage>
</organism>
<evidence type="ECO:0000256" key="1">
    <source>
        <dbReference type="ARBA" id="ARBA00001947"/>
    </source>
</evidence>
<protein>
    <recommendedName>
        <fullName evidence="3">DNA-(apurinic or apyrimidinic site) lyase</fullName>
        <ecNumber evidence="3">4.2.99.18</ecNumber>
    </recommendedName>
</protein>
<dbReference type="Gene3D" id="3.20.190.10">
    <property type="entry name" value="MutM-like, N-terminal"/>
    <property type="match status" value="1"/>
</dbReference>
<dbReference type="Gene3D" id="1.10.8.50">
    <property type="match status" value="1"/>
</dbReference>
<evidence type="ECO:0000313" key="18">
    <source>
        <dbReference type="Proteomes" id="UP001596306"/>
    </source>
</evidence>
<feature type="domain" description="Formamidopyrimidine-DNA glycosylase catalytic" evidence="16">
    <location>
        <begin position="1"/>
        <end position="81"/>
    </location>
</feature>
<gene>
    <name evidence="17" type="ORF">ACFQB0_04405</name>
</gene>
<dbReference type="SUPFAM" id="SSF46946">
    <property type="entry name" value="S13-like H2TH domain"/>
    <property type="match status" value="1"/>
</dbReference>
<name>A0ABW1VE08_9MICO</name>
<evidence type="ECO:0000256" key="4">
    <source>
        <dbReference type="ARBA" id="ARBA00022723"/>
    </source>
</evidence>
<evidence type="ECO:0000259" key="15">
    <source>
        <dbReference type="PROSITE" id="PS51066"/>
    </source>
</evidence>
<evidence type="ECO:0000256" key="8">
    <source>
        <dbReference type="ARBA" id="ARBA00022833"/>
    </source>
</evidence>
<dbReference type="EC" id="4.2.99.18" evidence="3"/>
<comment type="cofactor">
    <cofactor evidence="1">
        <name>Zn(2+)</name>
        <dbReference type="ChEBI" id="CHEBI:29105"/>
    </cofactor>
</comment>